<feature type="domain" description="PLAT" evidence="2">
    <location>
        <begin position="1516"/>
        <end position="1634"/>
    </location>
</feature>
<dbReference type="Bgee" id="ENSNBRG00000006392">
    <property type="expression patterns" value="Expressed in brain"/>
</dbReference>
<feature type="domain" description="PLAT" evidence="2">
    <location>
        <begin position="395"/>
        <end position="515"/>
    </location>
</feature>
<dbReference type="PANTHER" id="PTHR45901:SF3">
    <property type="entry name" value="LIPOXYGENASE HOMOLOGY DOMAIN-CONTAINING PROTEIN 1"/>
    <property type="match status" value="1"/>
</dbReference>
<evidence type="ECO:0000313" key="3">
    <source>
        <dbReference type="Ensembl" id="ENSNBRP00000008396.1"/>
    </source>
</evidence>
<feature type="domain" description="PLAT" evidence="2">
    <location>
        <begin position="1647"/>
        <end position="1767"/>
    </location>
</feature>
<dbReference type="Gene3D" id="2.60.60.20">
    <property type="entry name" value="PLAT/LH2 domain"/>
    <property type="match status" value="2"/>
</dbReference>
<dbReference type="InterPro" id="IPR001024">
    <property type="entry name" value="PLAT/LH2_dom"/>
</dbReference>
<dbReference type="CDD" id="cd01756">
    <property type="entry name" value="PLAT_repeat"/>
    <property type="match status" value="11"/>
</dbReference>
<dbReference type="STRING" id="32507.ENSNBRP00000008396"/>
<comment type="caution">
    <text evidence="1">Lacks conserved residue(s) required for the propagation of feature annotation.</text>
</comment>
<dbReference type="SMART" id="SM00308">
    <property type="entry name" value="LH2"/>
    <property type="match status" value="11"/>
</dbReference>
<feature type="domain" description="PLAT" evidence="2">
    <location>
        <begin position="165"/>
        <end position="280"/>
    </location>
</feature>
<feature type="domain" description="PLAT" evidence="2">
    <location>
        <begin position="814"/>
        <end position="931"/>
    </location>
</feature>
<dbReference type="GeneTree" id="ENSGT00390000018830"/>
<feature type="domain" description="PLAT" evidence="2">
    <location>
        <begin position="1093"/>
        <end position="1211"/>
    </location>
</feature>
<feature type="domain" description="PLAT" evidence="2">
    <location>
        <begin position="526"/>
        <end position="645"/>
    </location>
</feature>
<evidence type="ECO:0000259" key="2">
    <source>
        <dbReference type="PROSITE" id="PS50095"/>
    </source>
</evidence>
<feature type="domain" description="PLAT" evidence="2">
    <location>
        <begin position="289"/>
        <end position="393"/>
    </location>
</feature>
<feature type="domain" description="PLAT" evidence="2">
    <location>
        <begin position="1784"/>
        <end position="1900"/>
    </location>
</feature>
<dbReference type="OMA" id="MICEMPA"/>
<dbReference type="Pfam" id="PF01477">
    <property type="entry name" value="PLAT"/>
    <property type="match status" value="14"/>
</dbReference>
<evidence type="ECO:0000313" key="4">
    <source>
        <dbReference type="Proteomes" id="UP000261580"/>
    </source>
</evidence>
<dbReference type="Ensembl" id="ENSNBRT00000008640.1">
    <property type="protein sequence ID" value="ENSNBRP00000008396.1"/>
    <property type="gene ID" value="ENSNBRG00000006392.1"/>
</dbReference>
<sequence length="1903" mass="215010">MDWLLYNAFLLYNVICDCISDCIFPFILFSLLLSLPVYEVVTVTGDVKGAGTDANVFVTLFGDFGVTPKVHLASKSRTAFEKNKTDVFRIKTHNVGPLKKLRIEHDNTGMSASWFLDRVVVTDMNRPHLRFYFACNNWLSREEGDNLFVRDLLGSMNPMDVPKLNKYIVSVFTADMKGSGTDADVFLNIFGENGDTGERRLDSDKDNFERGSEDKFTIEAPNLGRLKKITIGHNNRGSSAGWFLDKVVIDDMGNKELYEFPVYNWFALDEGDGKIQRDVLVGSTQPMGIVYNVQVMTGNVRGAGTNSKIHMVMHGAKGIKNSGKVFLEGGIEMPDIGRLLKLRIWHEKRHPFAGWHLGKVTLLKTLTMEKYSFECGRWLDINEDDNEIVRELPATAYRVTICTGNVSGSGTDATVFLNVIGDLGDTGDRLMIMSKNNVNKFEKGNHDEFLIESVSLGQVRRVRVGHDGRGGGCGWYLDKVMVREEGQPESMAIEFPCYRWLDRNEDDGQIARELVPAGDGLRLFNVSYQIAIKTGSVNGASSDSKVFVKLYGEKGDTSKVILAVSDNDLRNYFETGRTDIFTFETSDIGKINRLLIGHTNEGLRAGWFLDSVQISVPVHGKQYMFPSHRWLCKDEADGKVEVELYPSETLDIEQLINYEVTVVTGDVRAGGTNAKVFCQIYGYEGKTEVLPLKSRSNSFERDTTDIFKIEAQDVGKIYKIRIYHNGKGIGDGWFLETVDIKRLTMLQEVVETFIFPCSRWYFFPCKRWLAVDEDDGQLARELVPVDEAFMKKGDDDDEDDSEATLGLEQKAMSTTYTVRIKTGDKKYGGTDANVFMILYGSKDDTGIINLKASKTHKNKFERGMIDVFTVEAVDLGPLKKLRIGHDNNGSAGWFLDWVEIDAPSLGQKLHFPCGRWLDRGEDDGAIVRELFPNPLQTEFYTPFVPYEIKIFTSDVFGAGTDADVFIILYGRDAVCTQQKSLCVNKRERRMYFERGAEDMFIVELEDVGDVIEKIRIGHDNRGVNPGWHLDRVEIRRLLRKGKGSETVIFPCERWLAKSEDDGETVRELVPSDIITEKLSRDGSLKVTEVEVEDALEISVMTGDVYGAGTDANVFLTIYGDLGDTGERKLSKSETNSNKFERGSVDKFTIEAVDLGQIFKIKIRHDNSMVSPDWYLDQVEVLDIDTEEVFLFLCERWLSKKREDRRIQRYFYVKGYEGVRESSASKKKNLALMQKSVDNNMNKKNKKKKEEEIDLPIIPYHITIYTGLERDASTTSRAYVIIIGANHTQTDRLWLDLRDGRKGFEAGSLESFESHGSDVGEIKKVELGHDGATPESCWLVDELCVAVPTKGVKYIFACKCWLAKDRGDGLTARVFNVLDAEAISISHKIIYEVTVVTGDVQNAGTDTQIFMTVFGANGSTEEMLLQKNEDRFERGQEDTFNMEIDDVAPLRKMRLRIDGSGSRPDWFLDKVIMRNLTTEEVSVFTYEGWLSRTHGPKRTLICEMAAVVDEEVMVEVTTYIVQVKTSDVAGAGTDANVWIIIFGENGDTGTLALKECNKSNKFERKQVDTFRFPEILSMGDLSKVRVWHDNTGIAPGWHLEYIDVKDEIMDKTFRFPCDRWLAKNDDDGQIMRELACANNDYLDLNEKTKYEICITTGDTAETKENAWIVLEGRKGRSKEFVMENSSKKKRFLRGNVDRFEFSSKNLGDIAGICLGHTPKDGKKVKGEVYWHVEEVVVTERELGNKYIFKCNSLIPLSPKRDDFITVECTKTIESFASKARSLVPVKYEIIVITGDEKGAGTDANVFITLYGSNGDSGCRQLRQKFRNLFERGQTDRFSVEMLDMGELQKVRVEHDNSGLSPGWLLDRVEVTNTANGVTTIFLCGKWLDSKKADGKISRAIYPKY</sequence>
<dbReference type="Proteomes" id="UP000261580">
    <property type="component" value="Unassembled WGS sequence"/>
</dbReference>
<dbReference type="PANTHER" id="PTHR45901">
    <property type="entry name" value="PROTEIN CBG12474"/>
    <property type="match status" value="1"/>
</dbReference>
<keyword evidence="4" id="KW-1185">Reference proteome</keyword>
<dbReference type="SUPFAM" id="SSF49723">
    <property type="entry name" value="Lipase/lipooxygenase domain (PLAT/LH2 domain)"/>
    <property type="match status" value="14"/>
</dbReference>
<name>A0A3Q4GHI6_NEOBR</name>
<accession>A0A3Q4GHI6</accession>
<feature type="domain" description="PLAT" evidence="2">
    <location>
        <begin position="944"/>
        <end position="1069"/>
    </location>
</feature>
<feature type="domain" description="PLAT" evidence="2">
    <location>
        <begin position="36"/>
        <end position="153"/>
    </location>
</feature>
<dbReference type="Gene3D" id="2.40.180.10">
    <property type="entry name" value="Catalase core domain"/>
    <property type="match status" value="12"/>
</dbReference>
<feature type="domain" description="PLAT" evidence="2">
    <location>
        <begin position="656"/>
        <end position="783"/>
    </location>
</feature>
<proteinExistence type="predicted"/>
<reference evidence="3" key="1">
    <citation type="submission" date="2025-08" db="UniProtKB">
        <authorList>
            <consortium name="Ensembl"/>
        </authorList>
    </citation>
    <scope>IDENTIFICATION</scope>
</reference>
<reference evidence="3" key="2">
    <citation type="submission" date="2025-09" db="UniProtKB">
        <authorList>
            <consortium name="Ensembl"/>
        </authorList>
    </citation>
    <scope>IDENTIFICATION</scope>
</reference>
<feature type="domain" description="PLAT" evidence="2">
    <location>
        <begin position="1388"/>
        <end position="1503"/>
    </location>
</feature>
<protein>
    <submittedName>
        <fullName evidence="3">Lipoxygenase homology PLAT domains 1a</fullName>
    </submittedName>
</protein>
<dbReference type="PROSITE" id="PS50095">
    <property type="entry name" value="PLAT"/>
    <property type="match status" value="14"/>
</dbReference>
<dbReference type="InterPro" id="IPR052970">
    <property type="entry name" value="Inner_ear_hair_cell_LOXHD"/>
</dbReference>
<dbReference type="InterPro" id="IPR036392">
    <property type="entry name" value="PLAT/LH2_dom_sf"/>
</dbReference>
<organism evidence="3 4">
    <name type="scientific">Neolamprologus brichardi</name>
    <name type="common">Fairy cichlid</name>
    <name type="synonym">Lamprologus brichardi</name>
    <dbReference type="NCBI Taxonomy" id="32507"/>
    <lineage>
        <taxon>Eukaryota</taxon>
        <taxon>Metazoa</taxon>
        <taxon>Chordata</taxon>
        <taxon>Craniata</taxon>
        <taxon>Vertebrata</taxon>
        <taxon>Euteleostomi</taxon>
        <taxon>Actinopterygii</taxon>
        <taxon>Neopterygii</taxon>
        <taxon>Teleostei</taxon>
        <taxon>Neoteleostei</taxon>
        <taxon>Acanthomorphata</taxon>
        <taxon>Ovalentaria</taxon>
        <taxon>Cichlomorphae</taxon>
        <taxon>Cichliformes</taxon>
        <taxon>Cichlidae</taxon>
        <taxon>African cichlids</taxon>
        <taxon>Pseudocrenilabrinae</taxon>
        <taxon>Lamprologini</taxon>
        <taxon>Neolamprologus</taxon>
    </lineage>
</organism>
<feature type="domain" description="PLAT" evidence="2">
    <location>
        <begin position="1257"/>
        <end position="1375"/>
    </location>
</feature>
<evidence type="ECO:0000256" key="1">
    <source>
        <dbReference type="PROSITE-ProRule" id="PRU00152"/>
    </source>
</evidence>